<evidence type="ECO:0000256" key="6">
    <source>
        <dbReference type="ARBA" id="ARBA00022729"/>
    </source>
</evidence>
<keyword evidence="10 16" id="KW-0675">Receptor</keyword>
<dbReference type="InterPro" id="IPR036942">
    <property type="entry name" value="Beta-barrel_TonB_sf"/>
</dbReference>
<comment type="subcellular location">
    <subcellularLocation>
        <location evidence="1 12">Cell outer membrane</location>
        <topology evidence="1 12">Multi-pass membrane protein</topology>
    </subcellularLocation>
</comment>
<keyword evidence="4 12" id="KW-1134">Transmembrane beta strand</keyword>
<dbReference type="Pfam" id="PF07715">
    <property type="entry name" value="Plug"/>
    <property type="match status" value="1"/>
</dbReference>
<dbReference type="PANTHER" id="PTHR30069">
    <property type="entry name" value="TONB-DEPENDENT OUTER MEMBRANE RECEPTOR"/>
    <property type="match status" value="1"/>
</dbReference>
<dbReference type="InterPro" id="IPR037066">
    <property type="entry name" value="Plug_dom_sf"/>
</dbReference>
<dbReference type="RefSeq" id="WP_132477890.1">
    <property type="nucleotide sequence ID" value="NZ_JBEBWM010000057.1"/>
</dbReference>
<dbReference type="InterPro" id="IPR039426">
    <property type="entry name" value="TonB-dep_rcpt-like"/>
</dbReference>
<keyword evidence="5 12" id="KW-0812">Transmembrane</keyword>
<dbReference type="SUPFAM" id="SSF56935">
    <property type="entry name" value="Porins"/>
    <property type="match status" value="1"/>
</dbReference>
<organism evidence="16 17">
    <name type="scientific">Paracandidimonas soli</name>
    <dbReference type="NCBI Taxonomy" id="1917182"/>
    <lineage>
        <taxon>Bacteria</taxon>
        <taxon>Pseudomonadati</taxon>
        <taxon>Pseudomonadota</taxon>
        <taxon>Betaproteobacteria</taxon>
        <taxon>Burkholderiales</taxon>
        <taxon>Alcaligenaceae</taxon>
        <taxon>Paracandidimonas</taxon>
    </lineage>
</organism>
<evidence type="ECO:0000256" key="7">
    <source>
        <dbReference type="ARBA" id="ARBA00023065"/>
    </source>
</evidence>
<feature type="domain" description="TonB-dependent receptor plug" evidence="15">
    <location>
        <begin position="59"/>
        <end position="170"/>
    </location>
</feature>
<evidence type="ECO:0000256" key="9">
    <source>
        <dbReference type="ARBA" id="ARBA00023136"/>
    </source>
</evidence>
<gene>
    <name evidence="16" type="ORF">EV686_11011</name>
</gene>
<evidence type="ECO:0000256" key="5">
    <source>
        <dbReference type="ARBA" id="ARBA00022692"/>
    </source>
</evidence>
<dbReference type="GO" id="GO:0044718">
    <property type="term" value="P:siderophore transmembrane transport"/>
    <property type="evidence" value="ECO:0007669"/>
    <property type="project" value="TreeGrafter"/>
</dbReference>
<accession>A0A4R3UPX8</accession>
<dbReference type="GO" id="GO:0015344">
    <property type="term" value="F:siderophore uptake transmembrane transporter activity"/>
    <property type="evidence" value="ECO:0007669"/>
    <property type="project" value="TreeGrafter"/>
</dbReference>
<dbReference type="GO" id="GO:0009279">
    <property type="term" value="C:cell outer membrane"/>
    <property type="evidence" value="ECO:0007669"/>
    <property type="project" value="UniProtKB-SubCell"/>
</dbReference>
<name>A0A4R3UPX8_9BURK</name>
<protein>
    <submittedName>
        <fullName evidence="16">Outer membrane receptor for ferrienterochelin and colicins</fullName>
    </submittedName>
</protein>
<feature type="domain" description="TonB-dependent receptor-like beta-barrel" evidence="14">
    <location>
        <begin position="302"/>
        <end position="686"/>
    </location>
</feature>
<sequence length="728" mass="79064">MSSPLRPAAMTPRPLIVALQAIGITALSAGGVLAQTTQAPGVMELSNIVVTASGYEQDIKDAPASISIITGEELRKQPFSNLQDAIRHTEGLSIVGSDAAGKDIAIRGMPADYTVIMVDGQRRNSRETRTRGGSSGLQSQLIPPLDAIERIEVVRGPMSSLYGADAMGGVINIITRKVPETWGGSISADTFLSQRDDRGDLSQTSFWLGGPLKTDLLGLQVYGKYSDQGEDTVWAGRPGSRDKSVTAKLTLTPTDKQEISLEAGYEEFSRIQSLGKSVRPENLVSKAGKIITKANTGTLSDDSRSHWAISHKGRWDFGETELSFAHETSKQRTLDPDTGLVSYDGGAEPKLDSSILQGLVTLPFERHVLKIGGQYEWKKLSNVDGENSSFKNGNKKNAVTPNPFGAVSEIKRKSWALFVEDAFDVTEDFTVTAGIRLDEDEYYGSHWTPRLYGVYRATPTVTVRGGVAKGFRAPTMRQVVPQYVTSTGGPTSQTGIMYGNPDLKPETSVNTELGVRYDAPSGFSASLTLFNNDIKNKISSDYTGGDDPVTGAPLYQYLNIDEVRIRGIETSLTWPVTDAVKLTANYTYTDSKRKKGSETTFLGESLDGYALDKTPEHMANVRVDWQVNEKLATWGRANYEGKSYWAAYRNGPSSHIRERKGLTTFDLGLAYNVSNNVTVNAAVVNVANKVLDVDYAPICGAAEAGCGPSGNWMADPGRQIWLGMNVRF</sequence>
<dbReference type="AlphaFoldDB" id="A0A4R3UPX8"/>
<evidence type="ECO:0000256" key="4">
    <source>
        <dbReference type="ARBA" id="ARBA00022452"/>
    </source>
</evidence>
<keyword evidence="9 12" id="KW-0472">Membrane</keyword>
<dbReference type="InterPro" id="IPR000531">
    <property type="entry name" value="Beta-barrel_TonB"/>
</dbReference>
<keyword evidence="7" id="KW-0406">Ion transport</keyword>
<dbReference type="PROSITE" id="PS52016">
    <property type="entry name" value="TONB_DEPENDENT_REC_3"/>
    <property type="match status" value="1"/>
</dbReference>
<evidence type="ECO:0000256" key="10">
    <source>
        <dbReference type="ARBA" id="ARBA00023170"/>
    </source>
</evidence>
<dbReference type="PANTHER" id="PTHR30069:SF53">
    <property type="entry name" value="COLICIN I RECEPTOR-RELATED"/>
    <property type="match status" value="1"/>
</dbReference>
<keyword evidence="17" id="KW-1185">Reference proteome</keyword>
<reference evidence="16 17" key="1">
    <citation type="submission" date="2019-03" db="EMBL/GenBank/DDBJ databases">
        <title>Genomic Encyclopedia of Type Strains, Phase IV (KMG-IV): sequencing the most valuable type-strain genomes for metagenomic binning, comparative biology and taxonomic classification.</title>
        <authorList>
            <person name="Goeker M."/>
        </authorList>
    </citation>
    <scope>NUCLEOTIDE SEQUENCE [LARGE SCALE GENOMIC DNA]</scope>
    <source>
        <strain evidence="16 17">DSM 100048</strain>
    </source>
</reference>
<dbReference type="EMBL" id="SMBX01000010">
    <property type="protein sequence ID" value="TCU93846.1"/>
    <property type="molecule type" value="Genomic_DNA"/>
</dbReference>
<evidence type="ECO:0000256" key="8">
    <source>
        <dbReference type="ARBA" id="ARBA00023077"/>
    </source>
</evidence>
<comment type="similarity">
    <text evidence="2 12 13">Belongs to the TonB-dependent receptor family.</text>
</comment>
<keyword evidence="3 12" id="KW-0813">Transport</keyword>
<keyword evidence="8 13" id="KW-0798">TonB box</keyword>
<dbReference type="Gene3D" id="2.170.130.10">
    <property type="entry name" value="TonB-dependent receptor, plug domain"/>
    <property type="match status" value="1"/>
</dbReference>
<dbReference type="InterPro" id="IPR012910">
    <property type="entry name" value="Plug_dom"/>
</dbReference>
<evidence type="ECO:0000256" key="11">
    <source>
        <dbReference type="ARBA" id="ARBA00023237"/>
    </source>
</evidence>
<evidence type="ECO:0000313" key="17">
    <source>
        <dbReference type="Proteomes" id="UP000294692"/>
    </source>
</evidence>
<evidence type="ECO:0000259" key="15">
    <source>
        <dbReference type="Pfam" id="PF07715"/>
    </source>
</evidence>
<evidence type="ECO:0000256" key="12">
    <source>
        <dbReference type="PROSITE-ProRule" id="PRU01360"/>
    </source>
</evidence>
<keyword evidence="11 12" id="KW-0998">Cell outer membrane</keyword>
<keyword evidence="6" id="KW-0732">Signal</keyword>
<evidence type="ECO:0000259" key="14">
    <source>
        <dbReference type="Pfam" id="PF00593"/>
    </source>
</evidence>
<evidence type="ECO:0000256" key="1">
    <source>
        <dbReference type="ARBA" id="ARBA00004571"/>
    </source>
</evidence>
<proteinExistence type="inferred from homology"/>
<evidence type="ECO:0000256" key="2">
    <source>
        <dbReference type="ARBA" id="ARBA00009810"/>
    </source>
</evidence>
<dbReference type="Pfam" id="PF00593">
    <property type="entry name" value="TonB_dep_Rec_b-barrel"/>
    <property type="match status" value="1"/>
</dbReference>
<dbReference type="CDD" id="cd01347">
    <property type="entry name" value="ligand_gated_channel"/>
    <property type="match status" value="1"/>
</dbReference>
<dbReference type="OrthoDB" id="183532at2"/>
<evidence type="ECO:0000256" key="3">
    <source>
        <dbReference type="ARBA" id="ARBA00022448"/>
    </source>
</evidence>
<dbReference type="Proteomes" id="UP000294692">
    <property type="component" value="Unassembled WGS sequence"/>
</dbReference>
<comment type="caution">
    <text evidence="16">The sequence shown here is derived from an EMBL/GenBank/DDBJ whole genome shotgun (WGS) entry which is preliminary data.</text>
</comment>
<dbReference type="Gene3D" id="2.40.170.20">
    <property type="entry name" value="TonB-dependent receptor, beta-barrel domain"/>
    <property type="match status" value="1"/>
</dbReference>
<evidence type="ECO:0000313" key="16">
    <source>
        <dbReference type="EMBL" id="TCU93846.1"/>
    </source>
</evidence>
<evidence type="ECO:0000256" key="13">
    <source>
        <dbReference type="RuleBase" id="RU003357"/>
    </source>
</evidence>